<name>A0A084WGJ0_ANOSI</name>
<evidence type="ECO:0000313" key="2">
    <source>
        <dbReference type="EMBL" id="KFB49334.1"/>
    </source>
</evidence>
<gene>
    <name evidence="2" type="ORF">ZHAS_00017337</name>
</gene>
<protein>
    <submittedName>
        <fullName evidence="2 3">Molecular chaperone DnaJ</fullName>
    </submittedName>
</protein>
<feature type="compositionally biased region" description="Basic and acidic residues" evidence="1">
    <location>
        <begin position="13"/>
        <end position="22"/>
    </location>
</feature>
<evidence type="ECO:0000313" key="4">
    <source>
        <dbReference type="Proteomes" id="UP000030765"/>
    </source>
</evidence>
<dbReference type="Proteomes" id="UP000030765">
    <property type="component" value="Unassembled WGS sequence"/>
</dbReference>
<dbReference type="AlphaFoldDB" id="A0A084WGJ0"/>
<dbReference type="VEuPathDB" id="VectorBase:ASIC017337"/>
<keyword evidence="4" id="KW-1185">Reference proteome</keyword>
<dbReference type="EMBL" id="KE525344">
    <property type="protein sequence ID" value="KFB49334.1"/>
    <property type="molecule type" value="Genomic_DNA"/>
</dbReference>
<dbReference type="EMBL" id="ATLV01023587">
    <property type="status" value="NOT_ANNOTATED_CDS"/>
    <property type="molecule type" value="Genomic_DNA"/>
</dbReference>
<proteinExistence type="predicted"/>
<dbReference type="EnsemblMetazoa" id="ASIC017337-RA">
    <property type="protein sequence ID" value="ASIC017337-PA"/>
    <property type="gene ID" value="ASIC017337"/>
</dbReference>
<sequence length="95" mass="10519">MSRAAGKAYKNKTLPEVDKGRIGSDLPQSSRRHSGNSINTDAVEGEEGKRWNQWDVLPLRRQSPAIELSQLSGMFCIYSGVATSRKSSRRLTVVV</sequence>
<accession>A0A084WGJ0</accession>
<reference evidence="2 4" key="1">
    <citation type="journal article" date="2014" name="BMC Genomics">
        <title>Genome sequence of Anopheles sinensis provides insight into genetics basis of mosquito competence for malaria parasites.</title>
        <authorList>
            <person name="Zhou D."/>
            <person name="Zhang D."/>
            <person name="Ding G."/>
            <person name="Shi L."/>
            <person name="Hou Q."/>
            <person name="Ye Y."/>
            <person name="Xu Y."/>
            <person name="Zhou H."/>
            <person name="Xiong C."/>
            <person name="Li S."/>
            <person name="Yu J."/>
            <person name="Hong S."/>
            <person name="Yu X."/>
            <person name="Zou P."/>
            <person name="Chen C."/>
            <person name="Chang X."/>
            <person name="Wang W."/>
            <person name="Lv Y."/>
            <person name="Sun Y."/>
            <person name="Ma L."/>
            <person name="Shen B."/>
            <person name="Zhu C."/>
        </authorList>
    </citation>
    <scope>NUCLEOTIDE SEQUENCE [LARGE SCALE GENOMIC DNA]</scope>
</reference>
<organism evidence="2">
    <name type="scientific">Anopheles sinensis</name>
    <name type="common">Mosquito</name>
    <dbReference type="NCBI Taxonomy" id="74873"/>
    <lineage>
        <taxon>Eukaryota</taxon>
        <taxon>Metazoa</taxon>
        <taxon>Ecdysozoa</taxon>
        <taxon>Arthropoda</taxon>
        <taxon>Hexapoda</taxon>
        <taxon>Insecta</taxon>
        <taxon>Pterygota</taxon>
        <taxon>Neoptera</taxon>
        <taxon>Endopterygota</taxon>
        <taxon>Diptera</taxon>
        <taxon>Nematocera</taxon>
        <taxon>Culicoidea</taxon>
        <taxon>Culicidae</taxon>
        <taxon>Anophelinae</taxon>
        <taxon>Anopheles</taxon>
    </lineage>
</organism>
<feature type="region of interest" description="Disordered" evidence="1">
    <location>
        <begin position="1"/>
        <end position="46"/>
    </location>
</feature>
<evidence type="ECO:0000256" key="1">
    <source>
        <dbReference type="SAM" id="MobiDB-lite"/>
    </source>
</evidence>
<evidence type="ECO:0000313" key="3">
    <source>
        <dbReference type="EnsemblMetazoa" id="ASIC017337-PA"/>
    </source>
</evidence>
<reference evidence="3" key="2">
    <citation type="submission" date="2020-05" db="UniProtKB">
        <authorList>
            <consortium name="EnsemblMetazoa"/>
        </authorList>
    </citation>
    <scope>IDENTIFICATION</scope>
</reference>